<feature type="domain" description="Myb-like" evidence="3">
    <location>
        <begin position="436"/>
        <end position="486"/>
    </location>
</feature>
<dbReference type="PANTHER" id="PTHR45614">
    <property type="entry name" value="MYB PROTEIN-RELATED"/>
    <property type="match status" value="1"/>
</dbReference>
<feature type="domain" description="HTH myb-type" evidence="4">
    <location>
        <begin position="384"/>
        <end position="439"/>
    </location>
</feature>
<dbReference type="InterPro" id="IPR050560">
    <property type="entry name" value="MYB_TF"/>
</dbReference>
<organism evidence="5 6">
    <name type="scientific">Kingdonia uniflora</name>
    <dbReference type="NCBI Taxonomy" id="39325"/>
    <lineage>
        <taxon>Eukaryota</taxon>
        <taxon>Viridiplantae</taxon>
        <taxon>Streptophyta</taxon>
        <taxon>Embryophyta</taxon>
        <taxon>Tracheophyta</taxon>
        <taxon>Spermatophyta</taxon>
        <taxon>Magnoliopsida</taxon>
        <taxon>Ranunculales</taxon>
        <taxon>Circaeasteraceae</taxon>
        <taxon>Kingdonia</taxon>
    </lineage>
</organism>
<evidence type="ECO:0000259" key="4">
    <source>
        <dbReference type="PROSITE" id="PS51294"/>
    </source>
</evidence>
<keyword evidence="2" id="KW-0238">DNA-binding</keyword>
<dbReference type="InterPro" id="IPR017930">
    <property type="entry name" value="Myb_dom"/>
</dbReference>
<evidence type="ECO:0000256" key="2">
    <source>
        <dbReference type="ARBA" id="ARBA00023125"/>
    </source>
</evidence>
<dbReference type="PROSITE" id="PS51294">
    <property type="entry name" value="HTH_MYB"/>
    <property type="match status" value="2"/>
</dbReference>
<sequence length="514" mass="59463">MMMERIDIFDAWGSESGSAWNDDCFGNFEGLDMMEKELKIQRNFYLEIFCEVIMEPAAQKEAMRQSIEEEIEEEDVRIVGGELIRLWEENEVERRITPKDILQYYVVKHYAAIGGAYFCSRPLFFNLNSVGQVWNDNVIWIKGDCLQREDEEPMELLYRILKKRAGASNKNWADGEKRLVLPRAFVMDFEDILEVTTSSKLALKFPKKKAVKRGSASRTTVAEREGKFLVEVYNRIGKHNGGRAFSAKNIPLGDPFVYKNLRSMASVRCYKALVDLRQAKMKEMRDDDMLTFVIQKMGKAFPTLIETLLNERDMYRSSTLLRVANEHNSVVAVVGKGHMELIYQICANTGMYSSKDKLLENDVELSNTKVPHGECLHRWQKVLNPELIKGPWSREEDDIIVEMVNQLGEKKWSTIAQALPGRIGKQCRKRWHNHLNPGINKQAWTQDEELALIQAHQIYGNKWAELTKFLSGRMNNAIQNHWNNSVKKKLGSYLWGSWYPYLKITATGLRSQNQ</sequence>
<keyword evidence="1" id="KW-0677">Repeat</keyword>
<reference evidence="5 6" key="1">
    <citation type="journal article" date="2020" name="IScience">
        <title>Genome Sequencing of the Endangered Kingdonia uniflora (Circaeasteraceae, Ranunculales) Reveals Potential Mechanisms of Evolutionary Specialization.</title>
        <authorList>
            <person name="Sun Y."/>
            <person name="Deng T."/>
            <person name="Zhang A."/>
            <person name="Moore M.J."/>
            <person name="Landis J.B."/>
            <person name="Lin N."/>
            <person name="Zhang H."/>
            <person name="Zhang X."/>
            <person name="Huang J."/>
            <person name="Zhang X."/>
            <person name="Sun H."/>
            <person name="Wang H."/>
        </authorList>
    </citation>
    <scope>NUCLEOTIDE SEQUENCE [LARGE SCALE GENOMIC DNA]</scope>
    <source>
        <strain evidence="5">TB1705</strain>
        <tissue evidence="5">Leaf</tissue>
    </source>
</reference>
<protein>
    <submittedName>
        <fullName evidence="5">Uncharacterized protein</fullName>
    </submittedName>
</protein>
<dbReference type="Gene3D" id="1.10.10.60">
    <property type="entry name" value="Homeodomain-like"/>
    <property type="match status" value="2"/>
</dbReference>
<dbReference type="FunFam" id="1.10.10.60:FF:000010">
    <property type="entry name" value="Transcriptional activator Myb isoform A"/>
    <property type="match status" value="1"/>
</dbReference>
<gene>
    <name evidence="5" type="ORF">GIB67_032221</name>
</gene>
<dbReference type="SUPFAM" id="SSF46689">
    <property type="entry name" value="Homeodomain-like"/>
    <property type="match status" value="1"/>
</dbReference>
<dbReference type="PANTHER" id="PTHR45614:SF123">
    <property type="entry name" value="MYB DNA-BINDING DOMAIN SUPERFAMILY PROTEIN-RELATED"/>
    <property type="match status" value="1"/>
</dbReference>
<dbReference type="PROSITE" id="PS50090">
    <property type="entry name" value="MYB_LIKE"/>
    <property type="match status" value="2"/>
</dbReference>
<feature type="domain" description="Myb-like" evidence="3">
    <location>
        <begin position="384"/>
        <end position="435"/>
    </location>
</feature>
<dbReference type="SMART" id="SM00717">
    <property type="entry name" value="SANT"/>
    <property type="match status" value="2"/>
</dbReference>
<evidence type="ECO:0000313" key="6">
    <source>
        <dbReference type="Proteomes" id="UP000541444"/>
    </source>
</evidence>
<keyword evidence="6" id="KW-1185">Reference proteome</keyword>
<dbReference type="GO" id="GO:0005634">
    <property type="term" value="C:nucleus"/>
    <property type="evidence" value="ECO:0007669"/>
    <property type="project" value="TreeGrafter"/>
</dbReference>
<dbReference type="Proteomes" id="UP000541444">
    <property type="component" value="Unassembled WGS sequence"/>
</dbReference>
<evidence type="ECO:0000256" key="1">
    <source>
        <dbReference type="ARBA" id="ARBA00022737"/>
    </source>
</evidence>
<feature type="domain" description="HTH myb-type" evidence="4">
    <location>
        <begin position="440"/>
        <end position="490"/>
    </location>
</feature>
<dbReference type="GO" id="GO:0000981">
    <property type="term" value="F:DNA-binding transcription factor activity, RNA polymerase II-specific"/>
    <property type="evidence" value="ECO:0007669"/>
    <property type="project" value="TreeGrafter"/>
</dbReference>
<evidence type="ECO:0000313" key="5">
    <source>
        <dbReference type="EMBL" id="KAF6159450.1"/>
    </source>
</evidence>
<dbReference type="EMBL" id="JACGCM010001193">
    <property type="protein sequence ID" value="KAF6159450.1"/>
    <property type="molecule type" value="Genomic_DNA"/>
</dbReference>
<name>A0A7J7MXE1_9MAGN</name>
<dbReference type="AlphaFoldDB" id="A0A7J7MXE1"/>
<dbReference type="InterPro" id="IPR001005">
    <property type="entry name" value="SANT/Myb"/>
</dbReference>
<dbReference type="GO" id="GO:0000978">
    <property type="term" value="F:RNA polymerase II cis-regulatory region sequence-specific DNA binding"/>
    <property type="evidence" value="ECO:0007669"/>
    <property type="project" value="TreeGrafter"/>
</dbReference>
<proteinExistence type="predicted"/>
<comment type="caution">
    <text evidence="5">The sequence shown here is derived from an EMBL/GenBank/DDBJ whole genome shotgun (WGS) entry which is preliminary data.</text>
</comment>
<dbReference type="CDD" id="cd00167">
    <property type="entry name" value="SANT"/>
    <property type="match status" value="2"/>
</dbReference>
<dbReference type="InterPro" id="IPR009057">
    <property type="entry name" value="Homeodomain-like_sf"/>
</dbReference>
<dbReference type="Pfam" id="PF00249">
    <property type="entry name" value="Myb_DNA-binding"/>
    <property type="match status" value="2"/>
</dbReference>
<accession>A0A7J7MXE1</accession>
<evidence type="ECO:0000259" key="3">
    <source>
        <dbReference type="PROSITE" id="PS50090"/>
    </source>
</evidence>
<dbReference type="OrthoDB" id="2143914at2759"/>